<reference evidence="2" key="1">
    <citation type="journal article" date="2019" name="Int. J. Syst. Evol. Microbiol.">
        <title>The Global Catalogue of Microorganisms (GCM) 10K type strain sequencing project: providing services to taxonomists for standard genome sequencing and annotation.</title>
        <authorList>
            <consortium name="The Broad Institute Genomics Platform"/>
            <consortium name="The Broad Institute Genome Sequencing Center for Infectious Disease"/>
            <person name="Wu L."/>
            <person name="Ma J."/>
        </authorList>
    </citation>
    <scope>NUCLEOTIDE SEQUENCE [LARGE SCALE GENOMIC DNA]</scope>
    <source>
        <strain evidence="2">JCM 31696</strain>
    </source>
</reference>
<proteinExistence type="predicted"/>
<accession>A0ABW3CPU3</accession>
<evidence type="ECO:0000313" key="2">
    <source>
        <dbReference type="Proteomes" id="UP001597083"/>
    </source>
</evidence>
<dbReference type="Proteomes" id="UP001597083">
    <property type="component" value="Unassembled WGS sequence"/>
</dbReference>
<comment type="caution">
    <text evidence="1">The sequence shown here is derived from an EMBL/GenBank/DDBJ whole genome shotgun (WGS) entry which is preliminary data.</text>
</comment>
<sequence length="85" mass="9275">MGVQFIAEGGGSRRIIKLQAVPQTPRKASNSRSPENVTQQLHQLDECSFHFRLLLVVLRSGNASIRPCRGERAGAVAMALDLNFG</sequence>
<name>A0ABW3CPU3_9ACTN</name>
<evidence type="ECO:0000313" key="1">
    <source>
        <dbReference type="EMBL" id="MFD0856406.1"/>
    </source>
</evidence>
<protein>
    <submittedName>
        <fullName evidence="1">Uncharacterized protein</fullName>
    </submittedName>
</protein>
<organism evidence="1 2">
    <name type="scientific">Actinomadura adrarensis</name>
    <dbReference type="NCBI Taxonomy" id="1819600"/>
    <lineage>
        <taxon>Bacteria</taxon>
        <taxon>Bacillati</taxon>
        <taxon>Actinomycetota</taxon>
        <taxon>Actinomycetes</taxon>
        <taxon>Streptosporangiales</taxon>
        <taxon>Thermomonosporaceae</taxon>
        <taxon>Actinomadura</taxon>
    </lineage>
</organism>
<keyword evidence="2" id="KW-1185">Reference proteome</keyword>
<gene>
    <name evidence="1" type="ORF">ACFQ07_29470</name>
</gene>
<dbReference type="EMBL" id="JBHTIR010004102">
    <property type="protein sequence ID" value="MFD0856406.1"/>
    <property type="molecule type" value="Genomic_DNA"/>
</dbReference>